<organism evidence="1 2">
    <name type="scientific">Alkanindiges illinoisensis</name>
    <dbReference type="NCBI Taxonomy" id="197183"/>
    <lineage>
        <taxon>Bacteria</taxon>
        <taxon>Pseudomonadati</taxon>
        <taxon>Pseudomonadota</taxon>
        <taxon>Gammaproteobacteria</taxon>
        <taxon>Moraxellales</taxon>
        <taxon>Moraxellaceae</taxon>
        <taxon>Alkanindiges</taxon>
    </lineage>
</organism>
<dbReference type="OrthoDB" id="8641910at2"/>
<accession>A0A4Y7X8T8</accession>
<protein>
    <submittedName>
        <fullName evidence="1">Uncharacterized protein</fullName>
    </submittedName>
</protein>
<reference evidence="1 2" key="1">
    <citation type="submission" date="2019-03" db="EMBL/GenBank/DDBJ databases">
        <title>Alkanindiges illinoisensis: a potential pathogenic isolated from ascites of a gastric cancer patient with abdominal metastasis.</title>
        <authorList>
            <person name="Hu X."/>
            <person name="Yang B."/>
            <person name="Yan X."/>
            <person name="Lin L."/>
            <person name="Zhao H."/>
            <person name="Zhou F."/>
            <person name="Su B."/>
            <person name="Chen J."/>
            <person name="Rui Y."/>
            <person name="Wang Q."/>
            <person name="Zheng L."/>
        </authorList>
    </citation>
    <scope>NUCLEOTIDE SEQUENCE [LARGE SCALE GENOMIC DNA]</scope>
    <source>
        <strain evidence="1 2">NFYY 23406</strain>
    </source>
</reference>
<dbReference type="EMBL" id="SNTY01000085">
    <property type="protein sequence ID" value="TEU23357.1"/>
    <property type="molecule type" value="Genomic_DNA"/>
</dbReference>
<dbReference type="Proteomes" id="UP000297834">
    <property type="component" value="Unassembled WGS sequence"/>
</dbReference>
<sequence length="232" mass="25927">MADDKTTDWKKIELDYRAGVKSLRQIASENGISDTAIRKRAKKDEWTRDLSARIQAKADDLVRKDQVRAEVRTRTTVSEREIVESNAQAIATIQLNHRKDIQRSRNIAMNLMAELEQQSGLDNADLLEQLGDLMRNEDDKGQDKLNDLYCKIISLPGRAKTMKDLGESLRVLIGLERQAFNMDSANINDSVAGGTGKQMSDAERAVRLSRLLQSNPDAYQALLALRNGGSNG</sequence>
<evidence type="ECO:0000313" key="2">
    <source>
        <dbReference type="Proteomes" id="UP000297834"/>
    </source>
</evidence>
<comment type="caution">
    <text evidence="1">The sequence shown here is derived from an EMBL/GenBank/DDBJ whole genome shotgun (WGS) entry which is preliminary data.</text>
</comment>
<keyword evidence="2" id="KW-1185">Reference proteome</keyword>
<evidence type="ECO:0000313" key="1">
    <source>
        <dbReference type="EMBL" id="TEU23357.1"/>
    </source>
</evidence>
<gene>
    <name evidence="1" type="ORF">E2B99_13660</name>
</gene>
<name>A0A4Y7X8T8_9GAMM</name>
<dbReference type="RefSeq" id="WP_134245777.1">
    <property type="nucleotide sequence ID" value="NZ_SNTY01000085.1"/>
</dbReference>
<dbReference type="AlphaFoldDB" id="A0A4Y7X8T8"/>
<proteinExistence type="predicted"/>